<keyword evidence="9" id="KW-1185">Reference proteome</keyword>
<evidence type="ECO:0000256" key="2">
    <source>
        <dbReference type="ARBA" id="ARBA00022475"/>
    </source>
</evidence>
<protein>
    <submittedName>
        <fullName evidence="8">Permease</fullName>
    </submittedName>
</protein>
<feature type="transmembrane region" description="Helical" evidence="6">
    <location>
        <begin position="153"/>
        <end position="174"/>
    </location>
</feature>
<dbReference type="SUPFAM" id="SSF103481">
    <property type="entry name" value="Multidrug resistance efflux transporter EmrE"/>
    <property type="match status" value="2"/>
</dbReference>
<dbReference type="GO" id="GO:0005886">
    <property type="term" value="C:plasma membrane"/>
    <property type="evidence" value="ECO:0007669"/>
    <property type="project" value="UniProtKB-SubCell"/>
</dbReference>
<accession>A0A069CZ01</accession>
<evidence type="ECO:0000256" key="3">
    <source>
        <dbReference type="ARBA" id="ARBA00022692"/>
    </source>
</evidence>
<evidence type="ECO:0000313" key="9">
    <source>
        <dbReference type="Proteomes" id="UP000027601"/>
    </source>
</evidence>
<keyword evidence="3 6" id="KW-0812">Transmembrane</keyword>
<feature type="transmembrane region" description="Helical" evidence="6">
    <location>
        <begin position="7"/>
        <end position="26"/>
    </location>
</feature>
<dbReference type="AlphaFoldDB" id="A0A069CZ01"/>
<dbReference type="InterPro" id="IPR000620">
    <property type="entry name" value="EamA_dom"/>
</dbReference>
<feature type="transmembrane region" description="Helical" evidence="6">
    <location>
        <begin position="273"/>
        <end position="291"/>
    </location>
</feature>
<comment type="caution">
    <text evidence="8">The sequence shown here is derived from an EMBL/GenBank/DDBJ whole genome shotgun (WGS) entry which is preliminary data.</text>
</comment>
<sequence length="307" mass="33643">MTNDKNIWGHAAMFTANLMWGLNAPIGKAVLAEFTPMSVTTFRMVGAAVAFWALSFFCKKENVENKDLLKLFFAALFGVVFNQGAFIFGLSLTSPIDASIVTTTSPIVTMIVAAIYLKEPITNKKVLGIFIGALGALTLILSGQAAASGRPGSMLGDLFCMIAQFSFAIYLTVFKDLITKYSAVTISKWLFIYASMCFIPFSYHDVAAIDFTSIPFDMILKIGYVVFFATFLAYILTTSSQRVLRPTLVSMYNYVQPIVASFVAVAIGMDTFGWQKAIAIVLVFLGVFIVTQSKSKAQLEAEKQRNP</sequence>
<dbReference type="PANTHER" id="PTHR32322">
    <property type="entry name" value="INNER MEMBRANE TRANSPORTER"/>
    <property type="match status" value="1"/>
</dbReference>
<evidence type="ECO:0000313" key="8">
    <source>
        <dbReference type="EMBL" id="GAK35848.1"/>
    </source>
</evidence>
<dbReference type="eggNOG" id="COG0697">
    <property type="taxonomic scope" value="Bacteria"/>
</dbReference>
<feature type="transmembrane region" description="Helical" evidence="6">
    <location>
        <begin position="38"/>
        <end position="57"/>
    </location>
</feature>
<feature type="transmembrane region" description="Helical" evidence="6">
    <location>
        <begin position="248"/>
        <end position="267"/>
    </location>
</feature>
<dbReference type="RefSeq" id="WP_024995901.1">
    <property type="nucleotide sequence ID" value="NZ_ATZI01000001.1"/>
</dbReference>
<dbReference type="Pfam" id="PF00892">
    <property type="entry name" value="EamA"/>
    <property type="match status" value="2"/>
</dbReference>
<keyword evidence="4 6" id="KW-1133">Transmembrane helix</keyword>
<evidence type="ECO:0000256" key="5">
    <source>
        <dbReference type="ARBA" id="ARBA00023136"/>
    </source>
</evidence>
<dbReference type="InterPro" id="IPR037185">
    <property type="entry name" value="EmrE-like"/>
</dbReference>
<organism evidence="8 9">
    <name type="scientific">Bacteroides graminisolvens DSM 19988 = JCM 15093</name>
    <dbReference type="NCBI Taxonomy" id="1121097"/>
    <lineage>
        <taxon>Bacteria</taxon>
        <taxon>Pseudomonadati</taxon>
        <taxon>Bacteroidota</taxon>
        <taxon>Bacteroidia</taxon>
        <taxon>Bacteroidales</taxon>
        <taxon>Bacteroidaceae</taxon>
        <taxon>Bacteroides</taxon>
    </lineage>
</organism>
<feature type="domain" description="EamA" evidence="7">
    <location>
        <begin position="8"/>
        <end position="139"/>
    </location>
</feature>
<evidence type="ECO:0000256" key="1">
    <source>
        <dbReference type="ARBA" id="ARBA00004651"/>
    </source>
</evidence>
<evidence type="ECO:0000259" key="7">
    <source>
        <dbReference type="Pfam" id="PF00892"/>
    </source>
</evidence>
<evidence type="ECO:0000256" key="6">
    <source>
        <dbReference type="SAM" id="Phobius"/>
    </source>
</evidence>
<keyword evidence="5 6" id="KW-0472">Membrane</keyword>
<gene>
    <name evidence="8" type="ORF">JCM15093_975</name>
</gene>
<feature type="transmembrane region" description="Helical" evidence="6">
    <location>
        <begin position="98"/>
        <end position="117"/>
    </location>
</feature>
<feature type="transmembrane region" description="Helical" evidence="6">
    <location>
        <begin position="126"/>
        <end position="147"/>
    </location>
</feature>
<proteinExistence type="predicted"/>
<dbReference type="EMBL" id="BAJS01000003">
    <property type="protein sequence ID" value="GAK35848.1"/>
    <property type="molecule type" value="Genomic_DNA"/>
</dbReference>
<feature type="transmembrane region" description="Helical" evidence="6">
    <location>
        <begin position="69"/>
        <end position="92"/>
    </location>
</feature>
<name>A0A069CZ01_9BACE</name>
<comment type="subcellular location">
    <subcellularLocation>
        <location evidence="1">Cell membrane</location>
        <topology evidence="1">Multi-pass membrane protein</topology>
    </subcellularLocation>
</comment>
<dbReference type="STRING" id="1121097.GCA_000428125_00636"/>
<feature type="transmembrane region" description="Helical" evidence="6">
    <location>
        <begin position="218"/>
        <end position="236"/>
    </location>
</feature>
<dbReference type="PANTHER" id="PTHR32322:SF18">
    <property type="entry name" value="S-ADENOSYLMETHIONINE_S-ADENOSYLHOMOCYSTEINE TRANSPORTER"/>
    <property type="match status" value="1"/>
</dbReference>
<dbReference type="OrthoDB" id="9811486at2"/>
<feature type="domain" description="EamA" evidence="7">
    <location>
        <begin position="155"/>
        <end position="291"/>
    </location>
</feature>
<dbReference type="Proteomes" id="UP000027601">
    <property type="component" value="Unassembled WGS sequence"/>
</dbReference>
<keyword evidence="2" id="KW-1003">Cell membrane</keyword>
<feature type="transmembrane region" description="Helical" evidence="6">
    <location>
        <begin position="186"/>
        <end position="203"/>
    </location>
</feature>
<reference evidence="8 9" key="1">
    <citation type="journal article" date="2015" name="Microbes Environ.">
        <title>Distribution and evolution of nitrogen fixation genes in the phylum bacteroidetes.</title>
        <authorList>
            <person name="Inoue J."/>
            <person name="Oshima K."/>
            <person name="Suda W."/>
            <person name="Sakamoto M."/>
            <person name="Iino T."/>
            <person name="Noda S."/>
            <person name="Hongoh Y."/>
            <person name="Hattori M."/>
            <person name="Ohkuma M."/>
        </authorList>
    </citation>
    <scope>NUCLEOTIDE SEQUENCE [LARGE SCALE GENOMIC DNA]</scope>
    <source>
        <strain evidence="8 9">JCM 15093</strain>
    </source>
</reference>
<dbReference type="InterPro" id="IPR050638">
    <property type="entry name" value="AA-Vitamin_Transporters"/>
</dbReference>
<evidence type="ECO:0000256" key="4">
    <source>
        <dbReference type="ARBA" id="ARBA00022989"/>
    </source>
</evidence>